<evidence type="ECO:0000313" key="3">
    <source>
        <dbReference type="Proteomes" id="UP000005835"/>
    </source>
</evidence>
<reference evidence="2 3" key="1">
    <citation type="submission" date="2012-05" db="EMBL/GenBank/DDBJ databases">
        <title>The Genome Sequence of Sutterella wadsworthensis 2_1_59BFAA.</title>
        <authorList>
            <consortium name="The Broad Institute Genome Sequencing Platform"/>
            <person name="Earl A."/>
            <person name="Ward D."/>
            <person name="Feldgarden M."/>
            <person name="Gevers D."/>
            <person name="Daigneault M."/>
            <person name="Strauss J."/>
            <person name="Allen-Vercoe E."/>
            <person name="Walker B."/>
            <person name="Young S.K."/>
            <person name="Zeng Q."/>
            <person name="Gargeya S."/>
            <person name="Fitzgerald M."/>
            <person name="Haas B."/>
            <person name="Abouelleil A."/>
            <person name="Alvarado L."/>
            <person name="Arachchi H.M."/>
            <person name="Berlin A.M."/>
            <person name="Chapman S.B."/>
            <person name="Goldberg J."/>
            <person name="Griggs A."/>
            <person name="Gujja S."/>
            <person name="Hansen M."/>
            <person name="Howarth C."/>
            <person name="Imamovic A."/>
            <person name="Larimer J."/>
            <person name="McCowen C."/>
            <person name="Montmayeur A."/>
            <person name="Murphy C."/>
            <person name="Neiman D."/>
            <person name="Pearson M."/>
            <person name="Priest M."/>
            <person name="Roberts A."/>
            <person name="Saif S."/>
            <person name="Shea T."/>
            <person name="Sisk P."/>
            <person name="Sykes S."/>
            <person name="Wortman J."/>
            <person name="Nusbaum C."/>
            <person name="Birren B."/>
        </authorList>
    </citation>
    <scope>NUCLEOTIDE SEQUENCE [LARGE SCALE GENOMIC DNA]</scope>
    <source>
        <strain evidence="2 3">2_1_59BFAA</strain>
    </source>
</reference>
<dbReference type="Pfam" id="PF06196">
    <property type="entry name" value="DUF997"/>
    <property type="match status" value="1"/>
</dbReference>
<dbReference type="EMBL" id="ADMG01000004">
    <property type="protein sequence ID" value="EKB32311.1"/>
    <property type="molecule type" value="Genomic_DNA"/>
</dbReference>
<feature type="transmembrane region" description="Helical" evidence="1">
    <location>
        <begin position="29"/>
        <end position="50"/>
    </location>
</feature>
<dbReference type="eggNOG" id="ENOG5033EDW">
    <property type="taxonomic scope" value="Bacteria"/>
</dbReference>
<organism evidence="2 3">
    <name type="scientific">Sutterella wadsworthensis 2_1_59BFAA</name>
    <dbReference type="NCBI Taxonomy" id="742823"/>
    <lineage>
        <taxon>Bacteria</taxon>
        <taxon>Pseudomonadati</taxon>
        <taxon>Pseudomonadota</taxon>
        <taxon>Betaproteobacteria</taxon>
        <taxon>Burkholderiales</taxon>
        <taxon>Sutterellaceae</taxon>
        <taxon>Sutterella</taxon>
    </lineage>
</organism>
<dbReference type="HOGENOM" id="CLU_2132271_0_0_4"/>
<dbReference type="InterPro" id="IPR010398">
    <property type="entry name" value="DUF997"/>
</dbReference>
<dbReference type="AlphaFoldDB" id="K1JQ30"/>
<dbReference type="RefSeq" id="WP_005433026.1">
    <property type="nucleotide sequence ID" value="NZ_JH815513.1"/>
</dbReference>
<keyword evidence="1" id="KW-0472">Membrane</keyword>
<keyword evidence="3" id="KW-1185">Reference proteome</keyword>
<comment type="caution">
    <text evidence="2">The sequence shown here is derived from an EMBL/GenBank/DDBJ whole genome shotgun (WGS) entry which is preliminary data.</text>
</comment>
<gene>
    <name evidence="2" type="ORF">HMPREF9465_00079</name>
</gene>
<sequence>MTNNNEVRDAVSPDRTLYDRALRASGREAAATLAAAAFTMAYFWAAVWLLEDSDMTILSMPVWFMASCVGGYFVSVAAVWVLVKRCFTDIDLDEAARGYSAGNLEKAGGEDQS</sequence>
<keyword evidence="1" id="KW-1133">Transmembrane helix</keyword>
<keyword evidence="1" id="KW-0812">Transmembrane</keyword>
<name>K1JQ30_9BURK</name>
<evidence type="ECO:0000313" key="2">
    <source>
        <dbReference type="EMBL" id="EKB32311.1"/>
    </source>
</evidence>
<dbReference type="STRING" id="742823.HMPREF9465_00079"/>
<accession>K1JQ30</accession>
<dbReference type="Proteomes" id="UP000005835">
    <property type="component" value="Unassembled WGS sequence"/>
</dbReference>
<feature type="transmembrane region" description="Helical" evidence="1">
    <location>
        <begin position="62"/>
        <end position="83"/>
    </location>
</feature>
<evidence type="ECO:0008006" key="4">
    <source>
        <dbReference type="Google" id="ProtNLM"/>
    </source>
</evidence>
<protein>
    <recommendedName>
        <fullName evidence="4">DUF997 family protein</fullName>
    </recommendedName>
</protein>
<proteinExistence type="predicted"/>
<evidence type="ECO:0000256" key="1">
    <source>
        <dbReference type="SAM" id="Phobius"/>
    </source>
</evidence>
<dbReference type="PATRIC" id="fig|742823.3.peg.82"/>